<dbReference type="GO" id="GO:0008250">
    <property type="term" value="C:oligosaccharyltransferase complex"/>
    <property type="evidence" value="ECO:0007669"/>
    <property type="project" value="TreeGrafter"/>
</dbReference>
<comment type="similarity">
    <text evidence="3">Belongs to the OST3/OST6 family.</text>
</comment>
<feature type="transmembrane region" description="Helical" evidence="9">
    <location>
        <begin position="297"/>
        <end position="315"/>
    </location>
</feature>
<keyword evidence="6" id="KW-0256">Endoplasmic reticulum</keyword>
<proteinExistence type="inferred from homology"/>
<comment type="function">
    <text evidence="1">Subunit of the oligosaccharyl transferase (OST) complex that catalyzes the initial transfer of a defined glycan (Glc(3)Man(9)GlcNAc(2) in eukaryotes) from the lipid carrier dolichol-pyrophosphate to an asparagine residue within an Asn-X-Ser/Thr consensus motif in nascent polypeptide chains, the first step in protein N-glycosylation. N-glycosylation occurs cotranslationally and the complex associates with the Sec61 complex at the channel-forming translocon complex that mediates protein translocation across the endoplasmic reticulum (ER). All subunits are required for a maximal enzyme activity.</text>
</comment>
<feature type="transmembrane region" description="Helical" evidence="9">
    <location>
        <begin position="180"/>
        <end position="201"/>
    </location>
</feature>
<gene>
    <name evidence="11" type="ORF">FN846DRAFT_946781</name>
</gene>
<evidence type="ECO:0000256" key="10">
    <source>
        <dbReference type="SAM" id="SignalP"/>
    </source>
</evidence>
<evidence type="ECO:0000256" key="5">
    <source>
        <dbReference type="ARBA" id="ARBA00022729"/>
    </source>
</evidence>
<evidence type="ECO:0000256" key="7">
    <source>
        <dbReference type="ARBA" id="ARBA00022989"/>
    </source>
</evidence>
<keyword evidence="12" id="KW-1185">Reference proteome</keyword>
<feature type="signal peptide" evidence="10">
    <location>
        <begin position="1"/>
        <end position="19"/>
    </location>
</feature>
<dbReference type="GO" id="GO:0018279">
    <property type="term" value="P:protein N-linked glycosylation via asparagine"/>
    <property type="evidence" value="ECO:0007669"/>
    <property type="project" value="TreeGrafter"/>
</dbReference>
<keyword evidence="5 10" id="KW-0732">Signal</keyword>
<evidence type="ECO:0000256" key="4">
    <source>
        <dbReference type="ARBA" id="ARBA00022692"/>
    </source>
</evidence>
<evidence type="ECO:0000256" key="3">
    <source>
        <dbReference type="ARBA" id="ARBA00009561"/>
    </source>
</evidence>
<keyword evidence="4 9" id="KW-0812">Transmembrane</keyword>
<dbReference type="Gene3D" id="3.40.30.10">
    <property type="entry name" value="Glutaredoxin"/>
    <property type="match status" value="1"/>
</dbReference>
<comment type="subcellular location">
    <subcellularLocation>
        <location evidence="2">Endoplasmic reticulum membrane</location>
        <topology evidence="2">Multi-pass membrane protein</topology>
    </subcellularLocation>
</comment>
<evidence type="ECO:0000313" key="11">
    <source>
        <dbReference type="EMBL" id="KAA8907533.1"/>
    </source>
</evidence>
<dbReference type="FunCoup" id="A0A5J5EYK1">
    <property type="interactions" value="291"/>
</dbReference>
<accession>A0A5J5EYK1</accession>
<name>A0A5J5EYK1_9PEZI</name>
<dbReference type="Proteomes" id="UP000326924">
    <property type="component" value="Unassembled WGS sequence"/>
</dbReference>
<dbReference type="PANTHER" id="PTHR12692:SF0">
    <property type="entry name" value="GH11935P"/>
    <property type="match status" value="1"/>
</dbReference>
<evidence type="ECO:0000256" key="2">
    <source>
        <dbReference type="ARBA" id="ARBA00004477"/>
    </source>
</evidence>
<organism evidence="11 12">
    <name type="scientific">Sphaerosporella brunnea</name>
    <dbReference type="NCBI Taxonomy" id="1250544"/>
    <lineage>
        <taxon>Eukaryota</taxon>
        <taxon>Fungi</taxon>
        <taxon>Dikarya</taxon>
        <taxon>Ascomycota</taxon>
        <taxon>Pezizomycotina</taxon>
        <taxon>Pezizomycetes</taxon>
        <taxon>Pezizales</taxon>
        <taxon>Pyronemataceae</taxon>
        <taxon>Sphaerosporella</taxon>
    </lineage>
</organism>
<dbReference type="InterPro" id="IPR036249">
    <property type="entry name" value="Thioredoxin-like_sf"/>
</dbReference>
<protein>
    <submittedName>
        <fullName evidence="11">Uncharacterized protein</fullName>
    </submittedName>
</protein>
<feature type="chain" id="PRO_5023895173" evidence="10">
    <location>
        <begin position="20"/>
        <end position="330"/>
    </location>
</feature>
<evidence type="ECO:0000256" key="8">
    <source>
        <dbReference type="ARBA" id="ARBA00023136"/>
    </source>
</evidence>
<sequence>MRLIGSVLSLLALTPIVSAAASAAVDKIEKFSNIAKSKSGVIPLTNSLYSEIVGSPRNYTAAVLLTALDTKFGCHLCREFHPEYELLAKSWQAQHKNNDGLFFAMLDFAKGRDTFVKLGLNTAPILMLFPPTVGENADPLHITDPLKFDFSQHQIPAESIARWISQHTPYEPKVVRPFDYTNLVIGISAAAAALTILKLSFNTLKPALYSRNLWSAVSLILILLFTSGHMYNHIRRVPYVANNGKGGIAYIAGGFQNQFGLETQIVAVVYAILAFCAISLAMKVPRIADPTKQKVTVIVWNAVLLCCFSFLLSLFRQKNGGYPFFLPPFW</sequence>
<dbReference type="PANTHER" id="PTHR12692">
    <property type="entry name" value="DOLICHYL-DIPHOSPHOOLIGOSACCHARIDE--PROTEIN GLYCOSYLTRANSFERASE-RELATED"/>
    <property type="match status" value="1"/>
</dbReference>
<dbReference type="Pfam" id="PF04756">
    <property type="entry name" value="OST3_OST6"/>
    <property type="match status" value="1"/>
</dbReference>
<evidence type="ECO:0000256" key="6">
    <source>
        <dbReference type="ARBA" id="ARBA00022824"/>
    </source>
</evidence>
<evidence type="ECO:0000256" key="1">
    <source>
        <dbReference type="ARBA" id="ARBA00002791"/>
    </source>
</evidence>
<reference evidence="11 12" key="1">
    <citation type="submission" date="2019-09" db="EMBL/GenBank/DDBJ databases">
        <title>Draft genome of the ectomycorrhizal ascomycete Sphaerosporella brunnea.</title>
        <authorList>
            <consortium name="DOE Joint Genome Institute"/>
            <person name="Benucci G.M."/>
            <person name="Marozzi G."/>
            <person name="Antonielli L."/>
            <person name="Sanchez S."/>
            <person name="Marco P."/>
            <person name="Wang X."/>
            <person name="Falini L.B."/>
            <person name="Barry K."/>
            <person name="Haridas S."/>
            <person name="Lipzen A."/>
            <person name="Labutti K."/>
            <person name="Grigoriev I.V."/>
            <person name="Murat C."/>
            <person name="Martin F."/>
            <person name="Albertini E."/>
            <person name="Donnini D."/>
            <person name="Bonito G."/>
        </authorList>
    </citation>
    <scope>NUCLEOTIDE SEQUENCE [LARGE SCALE GENOMIC DNA]</scope>
    <source>
        <strain evidence="11 12">Sb_GMNB300</strain>
    </source>
</reference>
<evidence type="ECO:0000313" key="12">
    <source>
        <dbReference type="Proteomes" id="UP000326924"/>
    </source>
</evidence>
<feature type="transmembrane region" description="Helical" evidence="9">
    <location>
        <begin position="213"/>
        <end position="231"/>
    </location>
</feature>
<dbReference type="AlphaFoldDB" id="A0A5J5EYK1"/>
<dbReference type="OrthoDB" id="67566at2759"/>
<dbReference type="SUPFAM" id="SSF52833">
    <property type="entry name" value="Thioredoxin-like"/>
    <property type="match status" value="1"/>
</dbReference>
<comment type="caution">
    <text evidence="11">The sequence shown here is derived from an EMBL/GenBank/DDBJ whole genome shotgun (WGS) entry which is preliminary data.</text>
</comment>
<dbReference type="InterPro" id="IPR021149">
    <property type="entry name" value="OligosaccharylTrfase_OST3/OST6"/>
</dbReference>
<keyword evidence="7 9" id="KW-1133">Transmembrane helix</keyword>
<keyword evidence="8 9" id="KW-0472">Membrane</keyword>
<feature type="transmembrane region" description="Helical" evidence="9">
    <location>
        <begin position="265"/>
        <end position="285"/>
    </location>
</feature>
<dbReference type="EMBL" id="VXIS01000078">
    <property type="protein sequence ID" value="KAA8907533.1"/>
    <property type="molecule type" value="Genomic_DNA"/>
</dbReference>
<dbReference type="InParanoid" id="A0A5J5EYK1"/>
<evidence type="ECO:0000256" key="9">
    <source>
        <dbReference type="SAM" id="Phobius"/>
    </source>
</evidence>